<dbReference type="SUPFAM" id="SSF56112">
    <property type="entry name" value="Protein kinase-like (PK-like)"/>
    <property type="match status" value="1"/>
</dbReference>
<feature type="domain" description="PIK helical" evidence="10">
    <location>
        <begin position="1368"/>
        <end position="1554"/>
    </location>
</feature>
<dbReference type="GO" id="GO:0005886">
    <property type="term" value="C:plasma membrane"/>
    <property type="evidence" value="ECO:0007669"/>
    <property type="project" value="EnsemblFungi"/>
</dbReference>
<evidence type="ECO:0000313" key="11">
    <source>
        <dbReference type="EMBL" id="OXV11712.1"/>
    </source>
</evidence>
<dbReference type="InterPro" id="IPR000403">
    <property type="entry name" value="PI3/4_kinase_cat_dom"/>
</dbReference>
<dbReference type="PROSITE" id="PS00916">
    <property type="entry name" value="PI3_4_KINASE_2"/>
    <property type="match status" value="1"/>
</dbReference>
<dbReference type="GO" id="GO:0060237">
    <property type="term" value="P:regulation of fungal-type cell wall organization"/>
    <property type="evidence" value="ECO:0007669"/>
    <property type="project" value="EnsemblFungi"/>
</dbReference>
<dbReference type="GO" id="GO:0030866">
    <property type="term" value="P:cortical actin cytoskeleton organization"/>
    <property type="evidence" value="ECO:0007669"/>
    <property type="project" value="EnsemblFungi"/>
</dbReference>
<dbReference type="InterPro" id="IPR016024">
    <property type="entry name" value="ARM-type_fold"/>
</dbReference>
<dbReference type="GO" id="GO:0046854">
    <property type="term" value="P:phosphatidylinositol phosphate biosynthetic process"/>
    <property type="evidence" value="ECO:0007669"/>
    <property type="project" value="EnsemblFungi"/>
</dbReference>
<dbReference type="GO" id="GO:0140504">
    <property type="term" value="P:microlipophagy"/>
    <property type="evidence" value="ECO:0007669"/>
    <property type="project" value="EnsemblFungi"/>
</dbReference>
<evidence type="ECO:0000256" key="7">
    <source>
        <dbReference type="ARBA" id="ARBA00022840"/>
    </source>
</evidence>
<dbReference type="InterPro" id="IPR045495">
    <property type="entry name" value="PI4K_N"/>
</dbReference>
<dbReference type="EMBL" id="NPHW01002338">
    <property type="protein sequence ID" value="OXV11712.1"/>
    <property type="molecule type" value="Genomic_DNA"/>
</dbReference>
<dbReference type="GO" id="GO:0061909">
    <property type="term" value="P:autophagosome-lysosome fusion"/>
    <property type="evidence" value="ECO:0007669"/>
    <property type="project" value="EnsemblFungi"/>
</dbReference>
<dbReference type="SMART" id="SM00145">
    <property type="entry name" value="PI3Ka"/>
    <property type="match status" value="1"/>
</dbReference>
<dbReference type="EC" id="2.7.1.67" evidence="3"/>
<comment type="caution">
    <text evidence="11">The sequence shown here is derived from an EMBL/GenBank/DDBJ whole genome shotgun (WGS) entry which is preliminary data.</text>
</comment>
<evidence type="ECO:0000313" key="12">
    <source>
        <dbReference type="Proteomes" id="UP000243515"/>
    </source>
</evidence>
<evidence type="ECO:0000259" key="9">
    <source>
        <dbReference type="PROSITE" id="PS50290"/>
    </source>
</evidence>
<evidence type="ECO:0000256" key="8">
    <source>
        <dbReference type="SAM" id="MobiDB-lite"/>
    </source>
</evidence>
<dbReference type="FunFam" id="3.30.1010.10:FF:000014">
    <property type="entry name" value="Phosphatidylinositol 4-kinase STT4"/>
    <property type="match status" value="1"/>
</dbReference>
<keyword evidence="6" id="KW-0418">Kinase</keyword>
<proteinExistence type="inferred from homology"/>
<dbReference type="InterPro" id="IPR011009">
    <property type="entry name" value="Kinase-like_dom_sf"/>
</dbReference>
<dbReference type="PANTHER" id="PTHR10048:SF15">
    <property type="entry name" value="PHOSPHATIDYLINOSITOL 4-KINASE ALPHA"/>
    <property type="match status" value="1"/>
</dbReference>
<feature type="domain" description="PI3K/PI4K catalytic" evidence="9">
    <location>
        <begin position="1655"/>
        <end position="1952"/>
    </location>
</feature>
<dbReference type="Proteomes" id="UP000243515">
    <property type="component" value="Unassembled WGS sequence"/>
</dbReference>
<gene>
    <name evidence="11" type="ORF">Egran_00526</name>
</gene>
<keyword evidence="12" id="KW-1185">Reference proteome</keyword>
<accession>A0A232M5U1</accession>
<dbReference type="InterPro" id="IPR042236">
    <property type="entry name" value="PI3K_accessory_sf"/>
</dbReference>
<evidence type="ECO:0000256" key="4">
    <source>
        <dbReference type="ARBA" id="ARBA00022679"/>
    </source>
</evidence>
<feature type="region of interest" description="Disordered" evidence="8">
    <location>
        <begin position="1658"/>
        <end position="1679"/>
    </location>
</feature>
<reference evidence="11 12" key="1">
    <citation type="journal article" date="2015" name="Environ. Microbiol.">
        <title>Metagenome sequence of Elaphomyces granulatus from sporocarp tissue reveals Ascomycota ectomycorrhizal fingerprints of genome expansion and a Proteobacteria-rich microbiome.</title>
        <authorList>
            <person name="Quandt C.A."/>
            <person name="Kohler A."/>
            <person name="Hesse C.N."/>
            <person name="Sharpton T.J."/>
            <person name="Martin F."/>
            <person name="Spatafora J.W."/>
        </authorList>
    </citation>
    <scope>NUCLEOTIDE SEQUENCE [LARGE SCALE GENOMIC DNA]</scope>
    <source>
        <strain evidence="11 12">OSC145934</strain>
    </source>
</reference>
<keyword evidence="5" id="KW-0547">Nucleotide-binding</keyword>
<evidence type="ECO:0000256" key="6">
    <source>
        <dbReference type="ARBA" id="ARBA00022777"/>
    </source>
</evidence>
<keyword evidence="4" id="KW-0808">Transferase</keyword>
<sequence length="1968" mass="219804">MDLFNMNIRGSAFEKLAVLAVKTPGGDEESDIASLINASGLSKPRSSGILDGVFKGLMPTSRVPMGIRELDILLALCKAAPTISELGHAERLVSQLSEYLSESQCQLFRLSPFLVHIKPSPWEVLTHHLTSALLSLGLNHSSQREVVANGVISYLENCTRAVDALVSEKIREAQSDEYGDSMGLAETMSVAVSFVGFLEASAAYARFWTAGEKLKIAKQAQAILSERFLVAVETASSTIHNSSLSGSAVKNWRKYARHYAATGRPLGGMLLQQALMRFVKACAISTILGTRTLSEDKLLDSFMIGIGAKETYGNAEIVLVDHLADIIATEIRLLDDGSDYLRLSSSWQRELAFSVKAFAIVGFLNCVILDDEAADVEMLLAWLEDTLTDPSQMASFDLATATLKSVASVARILPSTASNLSRSLFRFIVQGGTTGPIVAVAAQCLAQVLNILSQDAIITTLYSLGNVLSPGTSSAERHPQTLSLAGSNLEVPANAIHYAHQAPSESVISFSFNGDEDTSVTHRNVIYAIVTIATSCNDDKITALAQSMLLQKIGKINVTVDACIIRETAALALSTGQAEFQLLLRFYTRLYREGFAKGYNIILDAVQHARLQLSVSLSRSSSRYRLYLIHLLESIINKGDTTEFEQDHQKEIILSAGDITPLLKPLALLVSFSNETTGEPPDISEYDEDTSSLFRDAWFNIAVHGISLGSRVCQHHRDELRVLAERSPPLVPENVTDILESDVELNTILRRGVSPQRVVEQKRMLIGELPDRESAIKRLNYPRTVFLNAVVLIESLRSSSGDCTQILSYFLDPALNTPDMASCMSAIADKVVSIYLEKSLSGRHEHASAPYLSKQLAKIFVVCCHRIERVQEVAIVCASKIIGESPSSLCERHSLFTLLELLTAMWSSCLEGELDEFGWKSTFTSSMGLFKLELSDNFESRTRTLNSFYECAKAWVMEVLNIAPLDIKGLLQTYLSQYEGDGAYGHIALGRSFALEMAVAIPSSHQRLGSVDSYGVDMVNVASDFIAQYTMRQVYRYSEIPSVQDKGTKSIDDSQELPQPVGDIETALANLYYRTSREVDVSSNELRETLRGAAALLRTSKQIRLSVVHYLVGIPFQIFSKESIKFGIYLWLGVIHENPRTGPRILVEVAEAWEKTIQQRKGLFDPSLNYPDPFSTNIELLPTDKSLILKKQQKAQSILSPHFRLLQFFESHFNAIRLGSAHMQSIFYRLISNTLMGLKETCGHPLTREVHFHIILLGLKLLKYSTTPSQYSKWKAKDQILSAALGWFRHSPRWSFGGNRLQIKAEDKVLNDVILALRSVAPIGASGSGPYKSLQAKQDLLQILLENERSRLRVWLFPLEQERKHFISNFGKSHTEEIVPLLRLAWGESAGLAIQLAARFPSARIRNDVRWLLLNFSEKALDEPESLEILFGSTVPPDVSFQLKYLLYWTPVPPIEALTYFLPAYGNHPFILQYAMRALESHPIDGRFYFVPQLVQALRYDALGYVERYIFESTKLSRLLAHQVIWNMKANAFKDEESEIPDPIKHTLDSFMDTLVSSFSSEERDFYEKEFYFFNEITAVSGKLRPYIKKSKQEKKQKIEEELRKIDVKVGVYLPSNPDGVVVGIDRKSGKPLQSHAKAPYLATFRIRKTKVEGMDEEEVSDNLSVGPHRRQDSVASSSRRQETYEVWQSAIFKVGDDCRQDMLALQMIAAFRSIFAHVGLDVWVFPYRVIATAPGCGVIDVLPNSISRDMLGREAVNGLYDYFISKYGGEESTRFQEARTNFVKSMASYSVISYLLQFKDRHNGNIMIDDAGHIIHIDFGFCFDIAPGGVRFERAPFKLTSEMVAVMGGGQYTSNGSGTSAISLPGTHAHNPTNSQPYRWFESLTVKAFLASRPYAMKLSHIVSMMLDSGLPCFKPDTLKNFHDRFMLERSEREAADYMKELIRKSYQSFSTRGYDQFQLITNGIPY</sequence>
<dbReference type="Pfam" id="PF19274">
    <property type="entry name" value="PI4K_N"/>
    <property type="match status" value="1"/>
</dbReference>
<evidence type="ECO:0000256" key="5">
    <source>
        <dbReference type="ARBA" id="ARBA00022741"/>
    </source>
</evidence>
<dbReference type="Pfam" id="PF00613">
    <property type="entry name" value="PI3Ka"/>
    <property type="match status" value="1"/>
</dbReference>
<dbReference type="GO" id="GO:0006995">
    <property type="term" value="P:cellular response to nitrogen starvation"/>
    <property type="evidence" value="ECO:0007669"/>
    <property type="project" value="EnsemblFungi"/>
</dbReference>
<dbReference type="InterPro" id="IPR036940">
    <property type="entry name" value="PI3/4_kinase_cat_sf"/>
</dbReference>
<evidence type="ECO:0000256" key="3">
    <source>
        <dbReference type="ARBA" id="ARBA00012169"/>
    </source>
</evidence>
<dbReference type="GO" id="GO:0000422">
    <property type="term" value="P:autophagy of mitochondrion"/>
    <property type="evidence" value="ECO:0007669"/>
    <property type="project" value="EnsemblFungi"/>
</dbReference>
<dbReference type="Gene3D" id="1.25.40.70">
    <property type="entry name" value="Phosphatidylinositol 3-kinase, accessory domain (PIK)"/>
    <property type="match status" value="1"/>
</dbReference>
<evidence type="ECO:0000256" key="2">
    <source>
        <dbReference type="ARBA" id="ARBA00006209"/>
    </source>
</evidence>
<dbReference type="Gene3D" id="1.10.1070.11">
    <property type="entry name" value="Phosphatidylinositol 3-/4-kinase, catalytic domain"/>
    <property type="match status" value="1"/>
</dbReference>
<dbReference type="PROSITE" id="PS51545">
    <property type="entry name" value="PIK_HELICAL"/>
    <property type="match status" value="1"/>
</dbReference>
<dbReference type="PANTHER" id="PTHR10048">
    <property type="entry name" value="PHOSPHATIDYLINOSITOL KINASE"/>
    <property type="match status" value="1"/>
</dbReference>
<keyword evidence="7" id="KW-0067">ATP-binding</keyword>
<comment type="similarity">
    <text evidence="2">Belongs to the PI3/PI4-kinase family. Type III PI4K subfamily.</text>
</comment>
<dbReference type="GO" id="GO:0048015">
    <property type="term" value="P:phosphatidylinositol-mediated signaling"/>
    <property type="evidence" value="ECO:0007669"/>
    <property type="project" value="TreeGrafter"/>
</dbReference>
<evidence type="ECO:0000256" key="1">
    <source>
        <dbReference type="ARBA" id="ARBA00001686"/>
    </source>
</evidence>
<dbReference type="Gene3D" id="3.30.1010.10">
    <property type="entry name" value="Phosphatidylinositol 3-kinase Catalytic Subunit, Chain A, domain 4"/>
    <property type="match status" value="1"/>
</dbReference>
<organism evidence="11 12">
    <name type="scientific">Elaphomyces granulatus</name>
    <dbReference type="NCBI Taxonomy" id="519963"/>
    <lineage>
        <taxon>Eukaryota</taxon>
        <taxon>Fungi</taxon>
        <taxon>Dikarya</taxon>
        <taxon>Ascomycota</taxon>
        <taxon>Pezizomycotina</taxon>
        <taxon>Eurotiomycetes</taxon>
        <taxon>Eurotiomycetidae</taxon>
        <taxon>Eurotiales</taxon>
        <taxon>Elaphomycetaceae</taxon>
        <taxon>Elaphomyces</taxon>
    </lineage>
</organism>
<dbReference type="GO" id="GO:0005524">
    <property type="term" value="F:ATP binding"/>
    <property type="evidence" value="ECO:0007669"/>
    <property type="project" value="UniProtKB-KW"/>
</dbReference>
<dbReference type="GO" id="GO:0005737">
    <property type="term" value="C:cytoplasm"/>
    <property type="evidence" value="ECO:0007669"/>
    <property type="project" value="TreeGrafter"/>
</dbReference>
<dbReference type="SMART" id="SM00146">
    <property type="entry name" value="PI3Kc"/>
    <property type="match status" value="1"/>
</dbReference>
<dbReference type="PROSITE" id="PS00915">
    <property type="entry name" value="PI3_4_KINASE_1"/>
    <property type="match status" value="1"/>
</dbReference>
<dbReference type="InterPro" id="IPR015433">
    <property type="entry name" value="PI3/4_kinase"/>
</dbReference>
<dbReference type="Pfam" id="PF00454">
    <property type="entry name" value="PI3_PI4_kinase"/>
    <property type="match status" value="1"/>
</dbReference>
<name>A0A232M5U1_9EURO</name>
<dbReference type="FunFam" id="1.25.40.70:FF:000011">
    <property type="entry name" value="Phosphatidylinositol 4-kinase alpha"/>
    <property type="match status" value="1"/>
</dbReference>
<dbReference type="InterPro" id="IPR018936">
    <property type="entry name" value="PI3/4_kinase_CS"/>
</dbReference>
<comment type="catalytic activity">
    <reaction evidence="1">
        <text>a 1,2-diacyl-sn-glycero-3-phospho-(1D-myo-inositol) + ATP = a 1,2-diacyl-sn-glycero-3-phospho-(1D-myo-inositol 4-phosphate) + ADP + H(+)</text>
        <dbReference type="Rhea" id="RHEA:19877"/>
        <dbReference type="ChEBI" id="CHEBI:15378"/>
        <dbReference type="ChEBI" id="CHEBI:30616"/>
        <dbReference type="ChEBI" id="CHEBI:57880"/>
        <dbReference type="ChEBI" id="CHEBI:58178"/>
        <dbReference type="ChEBI" id="CHEBI:456216"/>
        <dbReference type="EC" id="2.7.1.67"/>
    </reaction>
</comment>
<dbReference type="InterPro" id="IPR001263">
    <property type="entry name" value="PI3K_accessory_dom"/>
</dbReference>
<evidence type="ECO:0000259" key="10">
    <source>
        <dbReference type="PROSITE" id="PS51545"/>
    </source>
</evidence>
<dbReference type="GO" id="GO:0004430">
    <property type="term" value="F:1-phosphatidylinositol 4-kinase activity"/>
    <property type="evidence" value="ECO:0007669"/>
    <property type="project" value="UniProtKB-EC"/>
</dbReference>
<dbReference type="SUPFAM" id="SSF48371">
    <property type="entry name" value="ARM repeat"/>
    <property type="match status" value="2"/>
</dbReference>
<dbReference type="OrthoDB" id="10264149at2759"/>
<dbReference type="FunFam" id="1.10.1070.11:FF:000022">
    <property type="entry name" value="Phosphatidylinositol 4-kinase stt4"/>
    <property type="match status" value="1"/>
</dbReference>
<dbReference type="CDD" id="cd05167">
    <property type="entry name" value="PI4Kc_III_alpha"/>
    <property type="match status" value="1"/>
</dbReference>
<dbReference type="PROSITE" id="PS50290">
    <property type="entry name" value="PI3_4_KINASE_3"/>
    <property type="match status" value="1"/>
</dbReference>
<protein>
    <recommendedName>
        <fullName evidence="3">1-phosphatidylinositol 4-kinase</fullName>
        <ecNumber evidence="3">2.7.1.67</ecNumber>
    </recommendedName>
</protein>